<protein>
    <recommendedName>
        <fullName evidence="3">Helicase ATP-binding domain-containing protein</fullName>
    </recommendedName>
</protein>
<dbReference type="InterPro" id="IPR011545">
    <property type="entry name" value="DEAD/DEAH_box_helicase_dom"/>
</dbReference>
<dbReference type="NCBIfam" id="NF041067">
    <property type="entry name" value="DpdJ"/>
    <property type="match status" value="1"/>
</dbReference>
<evidence type="ECO:0000313" key="4">
    <source>
        <dbReference type="EMBL" id="NYI97121.1"/>
    </source>
</evidence>
<dbReference type="PANTHER" id="PTHR47962:SF5">
    <property type="entry name" value="ATP-DEPENDENT HELICASE LHR-RELATED"/>
    <property type="match status" value="1"/>
</dbReference>
<name>A0A853BRK3_9ACTN</name>
<dbReference type="GO" id="GO:0003677">
    <property type="term" value="F:DNA binding"/>
    <property type="evidence" value="ECO:0007669"/>
    <property type="project" value="TreeGrafter"/>
</dbReference>
<comment type="caution">
    <text evidence="4">The sequence shown here is derived from an EMBL/GenBank/DDBJ whole genome shotgun (WGS) entry which is preliminary data.</text>
</comment>
<dbReference type="SMART" id="SM00487">
    <property type="entry name" value="DEXDc"/>
    <property type="match status" value="1"/>
</dbReference>
<evidence type="ECO:0000256" key="1">
    <source>
        <dbReference type="ARBA" id="ARBA00022741"/>
    </source>
</evidence>
<dbReference type="InterPro" id="IPR052511">
    <property type="entry name" value="ATP-dep_Helicase"/>
</dbReference>
<dbReference type="InterPro" id="IPR027417">
    <property type="entry name" value="P-loop_NTPase"/>
</dbReference>
<dbReference type="Proteomes" id="UP000575985">
    <property type="component" value="Unassembled WGS sequence"/>
</dbReference>
<dbReference type="Pfam" id="PF00270">
    <property type="entry name" value="DEAD"/>
    <property type="match status" value="1"/>
</dbReference>
<keyword evidence="1" id="KW-0547">Nucleotide-binding</keyword>
<accession>A0A853BRK3</accession>
<dbReference type="GO" id="GO:0016887">
    <property type="term" value="F:ATP hydrolysis activity"/>
    <property type="evidence" value="ECO:0007669"/>
    <property type="project" value="TreeGrafter"/>
</dbReference>
<dbReference type="RefSeq" id="WP_218901959.1">
    <property type="nucleotide sequence ID" value="NZ_JACCFO010000001.1"/>
</dbReference>
<dbReference type="InterPro" id="IPR014001">
    <property type="entry name" value="Helicase_ATP-bd"/>
</dbReference>
<proteinExistence type="predicted"/>
<gene>
    <name evidence="4" type="ORF">HNR12_003398</name>
</gene>
<dbReference type="Gene3D" id="3.40.50.300">
    <property type="entry name" value="P-loop containing nucleotide triphosphate hydrolases"/>
    <property type="match status" value="2"/>
</dbReference>
<evidence type="ECO:0000259" key="3">
    <source>
        <dbReference type="PROSITE" id="PS51192"/>
    </source>
</evidence>
<keyword evidence="5" id="KW-1185">Reference proteome</keyword>
<dbReference type="EMBL" id="JACCFO010000001">
    <property type="protein sequence ID" value="NYI97121.1"/>
    <property type="molecule type" value="Genomic_DNA"/>
</dbReference>
<organism evidence="4 5">
    <name type="scientific">Streptomonospora nanhaiensis</name>
    <dbReference type="NCBI Taxonomy" id="1323731"/>
    <lineage>
        <taxon>Bacteria</taxon>
        <taxon>Bacillati</taxon>
        <taxon>Actinomycetota</taxon>
        <taxon>Actinomycetes</taxon>
        <taxon>Streptosporangiales</taxon>
        <taxon>Nocardiopsidaceae</taxon>
        <taxon>Streptomonospora</taxon>
    </lineage>
</organism>
<dbReference type="PANTHER" id="PTHR47962">
    <property type="entry name" value="ATP-DEPENDENT HELICASE LHR-RELATED-RELATED"/>
    <property type="match status" value="1"/>
</dbReference>
<evidence type="ECO:0000313" key="5">
    <source>
        <dbReference type="Proteomes" id="UP000575985"/>
    </source>
</evidence>
<dbReference type="PROSITE" id="PS51192">
    <property type="entry name" value="HELICASE_ATP_BIND_1"/>
    <property type="match status" value="1"/>
</dbReference>
<sequence length="1500" mass="166541">MLPPEFINRLLNELEDKELPLLSWGVTGGSLSEDEVRQAIERALADDPSASTDTTPEAVLERLCQRALLFKVPGTVPPQYRSRFAEALRLTAQLRQVFQTWPSSAEPPENWWQKGKRLVADYRLHTAPRRYPKRDVPPAEALGHLSRLKGWSDLAGKVAAQQIGARNLSRFQVDATEAVFRSLRSGKSRGVIVGAGTGSGKTLAFYLPAFAAMAEAAGKGVPPVQTLAIYPRVELLRDQVREALSTAEVIADAFARGSGRPLRLGALYADTLWRAQELDKTQSSLYKNWRRVREGWVCPYLTCPRCAVGDLVWRENDRRGNIERLVCAKCGNTIPEGRLALTRDTLLSRRPDLLFATAEMLNRHSANPELGSLLGWLGGPRPSLVLLDEVHTYSGIQGAQVALLLRRWRHAAQKGVTFVGLSATLKDAEGFFAQLTGLSPSDVQYIQPAPDAMEEESREYAIALRGDPTSGTSLLSTSIQTAMLFGRFLVPKEYPNDPAAQFFGSTGFVFTDDLDVTNRFYNDLRDAEGKQSRYGKRLAGGRTVLAALRSPDLPQHDARYRDGQSWDLVTKIGHHLDRGLTAHALEVGRTSSQDTGVSHSADLIVATASLEVGFNDPRVGLVLQHKAPYDSAAFLQRRGRAGRRRGTRPVTIVVLSDYGRDRLAYQGYESLFAPELQARSLPVGNRYVLKIQAAQVFIDWLGRDLRHRYGWADARQLLSQPWDLNKADSPDRSWLADRIESLLRGDEDLHTDLARYLERALQVDADEVQALLWEQPRSLLLGVAPTALRRLRSKWRPLSNDPGAAPNAVLPEFITRTLFDSLNLPEVTFDLPFGDGETQEHMPVAKALREAVPGRVSRRYGHKRDDHRTWLPIPDGDGDVLELEDIVCEAHPQGEWRSGAAEPGIQVIRPDRIQLSTPPDDIADRSQGRPLWATEISGADDIPPSEADVPDPSPWRSRVMSVAFATHVGGNAVEVRRLTYGADCEVSWQGNGGSQRRRITYTHGGRPTALGFTLDVDAMRIRIAPLDSGDPSVQDYLQSPEWRSKAFFRTVAEDPRLAEVANTFQRDWLALIYLTAFSLAGLDDTDRSSEEVLATLANGSWRDRLDEILRVLYREGDETAESPSQVASRLSAALTELSHDPVVIEALDRAGQLLVAKDVAERTAVLAHRAYADTLAAAILDATLRACPDAQDTDIIVDVEKEHSPGTPATIWLSETSIGGLGVIENLVRFYSDDPRRFWSLVRKSLQPNEYEYVDATLTRLLQHVVHDSPSGAAAKAVQRLRAAQSAEESDHALRQLRDAWTELDGPPQHSAIASLSTRLLRPGSGPDTDAAALGLVRAWDRLQQRLGIEIDARIIAYTVGSGKLDIGGRQKLSADQAFSVLWPRGERARNHHLEHYQPFLDRPMVLDRLLLEAAYDERLPRIDVTDPDWQQRYQEAIADAGAVELSCPTGDRRALSDAVARIPALAVDRDVMRIYGEVEDITRYGSEFRVRVELREAEQ</sequence>
<keyword evidence="2" id="KW-0067">ATP-binding</keyword>
<feature type="domain" description="Helicase ATP-binding" evidence="3">
    <location>
        <begin position="182"/>
        <end position="443"/>
    </location>
</feature>
<dbReference type="Pfam" id="PF00271">
    <property type="entry name" value="Helicase_C"/>
    <property type="match status" value="1"/>
</dbReference>
<evidence type="ECO:0000256" key="2">
    <source>
        <dbReference type="ARBA" id="ARBA00022840"/>
    </source>
</evidence>
<dbReference type="GO" id="GO:0005524">
    <property type="term" value="F:ATP binding"/>
    <property type="evidence" value="ECO:0007669"/>
    <property type="project" value="UniProtKB-KW"/>
</dbReference>
<reference evidence="4 5" key="1">
    <citation type="submission" date="2020-07" db="EMBL/GenBank/DDBJ databases">
        <title>Sequencing the genomes of 1000 actinobacteria strains.</title>
        <authorList>
            <person name="Klenk H.-P."/>
        </authorList>
    </citation>
    <scope>NUCLEOTIDE SEQUENCE [LARGE SCALE GENOMIC DNA]</scope>
    <source>
        <strain evidence="4 5">DSM 45927</strain>
    </source>
</reference>
<dbReference type="InterPro" id="IPR001650">
    <property type="entry name" value="Helicase_C-like"/>
</dbReference>
<dbReference type="SUPFAM" id="SSF52540">
    <property type="entry name" value="P-loop containing nucleoside triphosphate hydrolases"/>
    <property type="match status" value="1"/>
</dbReference>